<dbReference type="Pfam" id="PF00126">
    <property type="entry name" value="HTH_1"/>
    <property type="match status" value="1"/>
</dbReference>
<keyword evidence="4" id="KW-0804">Transcription</keyword>
<keyword evidence="3" id="KW-0238">DNA-binding</keyword>
<evidence type="ECO:0000256" key="4">
    <source>
        <dbReference type="ARBA" id="ARBA00023163"/>
    </source>
</evidence>
<dbReference type="PANTHER" id="PTHR30126:SF94">
    <property type="entry name" value="LYSR FAMILY TRANSCRIPTIONAL REGULATOR"/>
    <property type="match status" value="1"/>
</dbReference>
<sequence>MKITLRQLEVFDAVATLGSLASAAERLGMSQSAASSAIADLQILLGRPLFAHAKGRPLQITDEGKRLKADVRSVLSKVHDIEIDQDAPLCGTLVIGATAMIAERFLPAICVEFQRRHPDVMLRIEAAASIDLFGRLSRFELETALIENSPEVEGFKLTHWRSDELWLVVGPGHPLAGRSGLALADLAGARWCMRELRSTTASRLRWLLHEKLGQVPVAIESTSNETLRLAAIGGAGIACLSKAIVEEDVRAGRLIRLNLRDFRFSRALSLARPKDMWRSRAAAAFERFLLEHGDHVRTGGESPLPFGIFERGLRQFDNCPAS</sequence>
<accession>A0ABT5WUM5</accession>
<evidence type="ECO:0000259" key="5">
    <source>
        <dbReference type="PROSITE" id="PS50931"/>
    </source>
</evidence>
<dbReference type="SUPFAM" id="SSF46785">
    <property type="entry name" value="Winged helix' DNA-binding domain"/>
    <property type="match status" value="1"/>
</dbReference>
<reference evidence="6 7" key="1">
    <citation type="submission" date="2023-03" db="EMBL/GenBank/DDBJ databases">
        <title>NovoSphingobium album sp. nov. isolated from polycyclic aromatic hydrocarbons- and heavy-metal polluted soil.</title>
        <authorList>
            <person name="Liu Z."/>
            <person name="Wang K."/>
        </authorList>
    </citation>
    <scope>NUCLEOTIDE SEQUENCE [LARGE SCALE GENOMIC DNA]</scope>
    <source>
        <strain evidence="6 7">H3SJ31-1</strain>
    </source>
</reference>
<proteinExistence type="inferred from homology"/>
<dbReference type="InterPro" id="IPR000847">
    <property type="entry name" value="LysR_HTH_N"/>
</dbReference>
<keyword evidence="2" id="KW-0805">Transcription regulation</keyword>
<dbReference type="RefSeq" id="WP_275229639.1">
    <property type="nucleotide sequence ID" value="NZ_JARESE010000062.1"/>
</dbReference>
<dbReference type="InterPro" id="IPR036390">
    <property type="entry name" value="WH_DNA-bd_sf"/>
</dbReference>
<comment type="caution">
    <text evidence="6">The sequence shown here is derived from an EMBL/GenBank/DDBJ whole genome shotgun (WGS) entry which is preliminary data.</text>
</comment>
<name>A0ABT5WUM5_9SPHN</name>
<organism evidence="6 7">
    <name type="scientific">Novosphingobium album</name>
    <name type="common">ex Liu et al. 2023</name>
    <dbReference type="NCBI Taxonomy" id="3031130"/>
    <lineage>
        <taxon>Bacteria</taxon>
        <taxon>Pseudomonadati</taxon>
        <taxon>Pseudomonadota</taxon>
        <taxon>Alphaproteobacteria</taxon>
        <taxon>Sphingomonadales</taxon>
        <taxon>Sphingomonadaceae</taxon>
        <taxon>Novosphingobium</taxon>
    </lineage>
</organism>
<evidence type="ECO:0000313" key="7">
    <source>
        <dbReference type="Proteomes" id="UP001216253"/>
    </source>
</evidence>
<dbReference type="PANTHER" id="PTHR30126">
    <property type="entry name" value="HTH-TYPE TRANSCRIPTIONAL REGULATOR"/>
    <property type="match status" value="1"/>
</dbReference>
<evidence type="ECO:0000256" key="3">
    <source>
        <dbReference type="ARBA" id="ARBA00023125"/>
    </source>
</evidence>
<evidence type="ECO:0000256" key="1">
    <source>
        <dbReference type="ARBA" id="ARBA00009437"/>
    </source>
</evidence>
<dbReference type="Gene3D" id="3.40.190.290">
    <property type="match status" value="1"/>
</dbReference>
<comment type="similarity">
    <text evidence="1">Belongs to the LysR transcriptional regulatory family.</text>
</comment>
<dbReference type="PROSITE" id="PS50931">
    <property type="entry name" value="HTH_LYSR"/>
    <property type="match status" value="1"/>
</dbReference>
<keyword evidence="7" id="KW-1185">Reference proteome</keyword>
<dbReference type="EMBL" id="JARESE010000062">
    <property type="protein sequence ID" value="MDE8653558.1"/>
    <property type="molecule type" value="Genomic_DNA"/>
</dbReference>
<dbReference type="Pfam" id="PF03466">
    <property type="entry name" value="LysR_substrate"/>
    <property type="match status" value="1"/>
</dbReference>
<feature type="domain" description="HTH lysR-type" evidence="5">
    <location>
        <begin position="3"/>
        <end position="61"/>
    </location>
</feature>
<gene>
    <name evidence="6" type="ORF">PYV00_17805</name>
</gene>
<protein>
    <submittedName>
        <fullName evidence="6">LysR family transcriptional regulator</fullName>
    </submittedName>
</protein>
<dbReference type="InterPro" id="IPR005119">
    <property type="entry name" value="LysR_subst-bd"/>
</dbReference>
<evidence type="ECO:0000256" key="2">
    <source>
        <dbReference type="ARBA" id="ARBA00023015"/>
    </source>
</evidence>
<dbReference type="SUPFAM" id="SSF53850">
    <property type="entry name" value="Periplasmic binding protein-like II"/>
    <property type="match status" value="1"/>
</dbReference>
<dbReference type="Proteomes" id="UP001216253">
    <property type="component" value="Unassembled WGS sequence"/>
</dbReference>
<evidence type="ECO:0000313" key="6">
    <source>
        <dbReference type="EMBL" id="MDE8653558.1"/>
    </source>
</evidence>
<dbReference type="Gene3D" id="1.10.10.10">
    <property type="entry name" value="Winged helix-like DNA-binding domain superfamily/Winged helix DNA-binding domain"/>
    <property type="match status" value="1"/>
</dbReference>
<dbReference type="InterPro" id="IPR036388">
    <property type="entry name" value="WH-like_DNA-bd_sf"/>
</dbReference>